<evidence type="ECO:0000256" key="6">
    <source>
        <dbReference type="HAMAP-Rule" id="MF_00801"/>
    </source>
</evidence>
<keyword evidence="6" id="KW-0479">Metal-binding</keyword>
<dbReference type="PANTHER" id="PTHR28511:SF1">
    <property type="entry name" value="ENDONUCLEASE V"/>
    <property type="match status" value="1"/>
</dbReference>
<keyword evidence="2 6" id="KW-0963">Cytoplasm</keyword>
<name>A0ABV2G9K7_9BACL</name>
<comment type="caution">
    <text evidence="7">The sequence shown here is derived from an EMBL/GenBank/DDBJ whole genome shotgun (WGS) entry which is preliminary data.</text>
</comment>
<accession>A0ABV2G9K7</accession>
<dbReference type="EC" id="3.1.21.7" evidence="6"/>
<feature type="site" description="Interaction with target DNA" evidence="6">
    <location>
        <position position="85"/>
    </location>
</feature>
<evidence type="ECO:0000256" key="2">
    <source>
        <dbReference type="ARBA" id="ARBA00022490"/>
    </source>
</evidence>
<dbReference type="GO" id="GO:0043737">
    <property type="term" value="F:deoxyribonuclease V activity"/>
    <property type="evidence" value="ECO:0007669"/>
    <property type="project" value="UniProtKB-EC"/>
</dbReference>
<keyword evidence="3 6" id="KW-0540">Nuclease</keyword>
<dbReference type="Gene3D" id="3.30.2170.10">
    <property type="entry name" value="archaeoglobus fulgidus dsm 4304 superfamily"/>
    <property type="match status" value="1"/>
</dbReference>
<keyword evidence="6" id="KW-0234">DNA repair</keyword>
<evidence type="ECO:0000313" key="7">
    <source>
        <dbReference type="EMBL" id="MET3574955.1"/>
    </source>
</evidence>
<comment type="function">
    <text evidence="6">DNA repair enzyme involved in the repair of deaminated bases. Selectively cleaves double-stranded DNA at the second phosphodiester bond 3' to a deoxyinosine leaving behind the intact lesion on the nicked DNA.</text>
</comment>
<sequence length="231" mass="25477">MEIHLVHPVHPRPDEFVGIQEMLRQQVRTNRPLTFSGLSTVAGVDIAYGEQEGMETGFCHIALFKLPSMEIIERAESQGPITVPYMPGFLTFRELPLILDAAQKLQNVPDLFMFDGNGILHPRRMGIATHASFFLGKPTIGIAKTYFKVGETEYLQPAPEKGSFTDIIVGGEPIGRAVRTSAGVKPVFVSPGNQIDLSSATDIALQLTGPDSRIPVPVREADIQTRNMRRR</sequence>
<dbReference type="InterPro" id="IPR007581">
    <property type="entry name" value="Endonuclease-V"/>
</dbReference>
<dbReference type="PANTHER" id="PTHR28511">
    <property type="entry name" value="ENDONUCLEASE V"/>
    <property type="match status" value="1"/>
</dbReference>
<evidence type="ECO:0000256" key="5">
    <source>
        <dbReference type="ARBA" id="ARBA00022801"/>
    </source>
</evidence>
<comment type="catalytic activity">
    <reaction evidence="6">
        <text>Endonucleolytic cleavage at apurinic or apyrimidinic sites to products with a 5'-phosphate.</text>
        <dbReference type="EC" id="3.1.21.7"/>
    </reaction>
</comment>
<evidence type="ECO:0000256" key="4">
    <source>
        <dbReference type="ARBA" id="ARBA00022759"/>
    </source>
</evidence>
<keyword evidence="8" id="KW-1185">Reference proteome</keyword>
<keyword evidence="6" id="KW-0227">DNA damage</keyword>
<feature type="binding site" evidence="6">
    <location>
        <position position="45"/>
    </location>
    <ligand>
        <name>Mg(2+)</name>
        <dbReference type="ChEBI" id="CHEBI:18420"/>
    </ligand>
</feature>
<keyword evidence="5 6" id="KW-0378">Hydrolase</keyword>
<dbReference type="Pfam" id="PF04493">
    <property type="entry name" value="Endonuclease_5"/>
    <property type="match status" value="1"/>
</dbReference>
<comment type="similarity">
    <text evidence="6">Belongs to the endonuclease V family.</text>
</comment>
<dbReference type="RefSeq" id="WP_354195647.1">
    <property type="nucleotide sequence ID" value="NZ_JBEPLW010000003.1"/>
</dbReference>
<protein>
    <recommendedName>
        <fullName evidence="6">Endonuclease V</fullName>
        <ecNumber evidence="6">3.1.21.7</ecNumber>
    </recommendedName>
    <alternativeName>
        <fullName evidence="6">Deoxyinosine 3'endonuclease</fullName>
    </alternativeName>
    <alternativeName>
        <fullName evidence="6">Deoxyribonuclease V</fullName>
        <shortName evidence="6">DNase V</shortName>
    </alternativeName>
</protein>
<proteinExistence type="inferred from homology"/>
<reference evidence="7 8" key="1">
    <citation type="submission" date="2024-06" db="EMBL/GenBank/DDBJ databases">
        <title>Genomic Encyclopedia of Type Strains, Phase IV (KMG-IV): sequencing the most valuable type-strain genomes for metagenomic binning, comparative biology and taxonomic classification.</title>
        <authorList>
            <person name="Goeker M."/>
        </authorList>
    </citation>
    <scope>NUCLEOTIDE SEQUENCE [LARGE SCALE GENOMIC DNA]</scope>
    <source>
        <strain evidence="7 8">DSM 26128</strain>
    </source>
</reference>
<feature type="binding site" evidence="6">
    <location>
        <position position="115"/>
    </location>
    <ligand>
        <name>Mg(2+)</name>
        <dbReference type="ChEBI" id="CHEBI:18420"/>
    </ligand>
</feature>
<dbReference type="Proteomes" id="UP001549099">
    <property type="component" value="Unassembled WGS sequence"/>
</dbReference>
<keyword evidence="6" id="KW-0460">Magnesium</keyword>
<gene>
    <name evidence="6" type="primary">nfi</name>
    <name evidence="7" type="ORF">ABID49_000839</name>
</gene>
<dbReference type="EMBL" id="JBEPLW010000003">
    <property type="protein sequence ID" value="MET3574955.1"/>
    <property type="molecule type" value="Genomic_DNA"/>
</dbReference>
<comment type="subcellular location">
    <subcellularLocation>
        <location evidence="1 6">Cytoplasm</location>
    </subcellularLocation>
</comment>
<evidence type="ECO:0000256" key="3">
    <source>
        <dbReference type="ARBA" id="ARBA00022722"/>
    </source>
</evidence>
<keyword evidence="4 6" id="KW-0255">Endonuclease</keyword>
<dbReference type="CDD" id="cd06559">
    <property type="entry name" value="Endonuclease_V"/>
    <property type="match status" value="1"/>
</dbReference>
<organism evidence="7 8">
    <name type="scientific">Bhargavaea ullalensis</name>
    <dbReference type="NCBI Taxonomy" id="1265685"/>
    <lineage>
        <taxon>Bacteria</taxon>
        <taxon>Bacillati</taxon>
        <taxon>Bacillota</taxon>
        <taxon>Bacilli</taxon>
        <taxon>Bacillales</taxon>
        <taxon>Caryophanaceae</taxon>
        <taxon>Bhargavaea</taxon>
    </lineage>
</organism>
<comment type="cofactor">
    <cofactor evidence="6">
        <name>Mg(2+)</name>
        <dbReference type="ChEBI" id="CHEBI:18420"/>
    </cofactor>
</comment>
<evidence type="ECO:0000256" key="1">
    <source>
        <dbReference type="ARBA" id="ARBA00004496"/>
    </source>
</evidence>
<evidence type="ECO:0000313" key="8">
    <source>
        <dbReference type="Proteomes" id="UP001549099"/>
    </source>
</evidence>
<dbReference type="HAMAP" id="MF_00801">
    <property type="entry name" value="Endonuclease_5"/>
    <property type="match status" value="1"/>
</dbReference>